<reference evidence="2 3" key="1">
    <citation type="journal article" date="2014" name="Int. J. Syst. Evol. Microbiol.">
        <title>Complete genome sequence of Corynebacterium casei LMG S-19264T (=DSM 44701T), isolated from a smear-ripened cheese.</title>
        <authorList>
            <consortium name="US DOE Joint Genome Institute (JGI-PGF)"/>
            <person name="Walter F."/>
            <person name="Albersmeier A."/>
            <person name="Kalinowski J."/>
            <person name="Ruckert C."/>
        </authorList>
    </citation>
    <scope>NUCLEOTIDE SEQUENCE [LARGE SCALE GENOMIC DNA]</scope>
    <source>
        <strain evidence="2 3">KCTC 23968</strain>
    </source>
</reference>
<evidence type="ECO:0000313" key="3">
    <source>
        <dbReference type="Proteomes" id="UP000600865"/>
    </source>
</evidence>
<dbReference type="Proteomes" id="UP000600865">
    <property type="component" value="Unassembled WGS sequence"/>
</dbReference>
<gene>
    <name evidence="2" type="ORF">GCM10011309_10480</name>
</gene>
<keyword evidence="1" id="KW-0732">Signal</keyword>
<proteinExistence type="predicted"/>
<dbReference type="RefSeq" id="WP_189582280.1">
    <property type="nucleotide sequence ID" value="NZ_BMYV01000001.1"/>
</dbReference>
<feature type="chain" id="PRO_5036719233" description="Lipoprotein" evidence="1">
    <location>
        <begin position="28"/>
        <end position="154"/>
    </location>
</feature>
<dbReference type="AlphaFoldDB" id="A0A918NER1"/>
<comment type="caution">
    <text evidence="2">The sequence shown here is derived from an EMBL/GenBank/DDBJ whole genome shotgun (WGS) entry which is preliminary data.</text>
</comment>
<sequence>MKPTFKNALNSALASICIAGFSAPAFAQSADISPILLIESGPSDNAQYRRMVFVKYLAGNYVSVNYRAYNRAEFTQVPNTTPTDVIAACANGAASTLSEIRAFERAEAKREARGQAPEIKRFCIKNVSNWEGGGRSTYLDPIFNGMPHAATLNN</sequence>
<evidence type="ECO:0000313" key="2">
    <source>
        <dbReference type="EMBL" id="GGX62412.1"/>
    </source>
</evidence>
<evidence type="ECO:0008006" key="4">
    <source>
        <dbReference type="Google" id="ProtNLM"/>
    </source>
</evidence>
<feature type="signal peptide" evidence="1">
    <location>
        <begin position="1"/>
        <end position="27"/>
    </location>
</feature>
<dbReference type="EMBL" id="BMYV01000001">
    <property type="protein sequence ID" value="GGX62412.1"/>
    <property type="molecule type" value="Genomic_DNA"/>
</dbReference>
<evidence type="ECO:0000256" key="1">
    <source>
        <dbReference type="SAM" id="SignalP"/>
    </source>
</evidence>
<keyword evidence="3" id="KW-1185">Reference proteome</keyword>
<name>A0A918NER1_9PROT</name>
<organism evidence="2 3">
    <name type="scientific">Litorimonas cladophorae</name>
    <dbReference type="NCBI Taxonomy" id="1220491"/>
    <lineage>
        <taxon>Bacteria</taxon>
        <taxon>Pseudomonadati</taxon>
        <taxon>Pseudomonadota</taxon>
        <taxon>Alphaproteobacteria</taxon>
        <taxon>Maricaulales</taxon>
        <taxon>Robiginitomaculaceae</taxon>
    </lineage>
</organism>
<accession>A0A918NER1</accession>
<protein>
    <recommendedName>
        <fullName evidence="4">Lipoprotein</fullName>
    </recommendedName>
</protein>